<feature type="transmembrane region" description="Helical" evidence="1">
    <location>
        <begin position="163"/>
        <end position="187"/>
    </location>
</feature>
<sequence>MTSASDTTHPSGLGSGITALHAKWGWIVALGVVYLIAGFIALGSMVMATVASVIVVGAMMIVAGATEIIGAFQMKSWGKFLIWALLGVLYVIAGFLTFENPLFAAVLLTLFLGISLIASGAVRLFLAFSMKRESPWVWVALSAAITLLLGLLIVARWPVNSVYILGLFLGIDLIMAGAGWISLGFALKRRG</sequence>
<accession>A0AAE7THC2</accession>
<dbReference type="Proteomes" id="UP000594015">
    <property type="component" value="Chromosome"/>
</dbReference>
<dbReference type="AlphaFoldDB" id="A0AAE7THC2"/>
<evidence type="ECO:0000256" key="1">
    <source>
        <dbReference type="SAM" id="Phobius"/>
    </source>
</evidence>
<keyword evidence="1" id="KW-0472">Membrane</keyword>
<feature type="transmembrane region" description="Helical" evidence="1">
    <location>
        <begin position="48"/>
        <end position="68"/>
    </location>
</feature>
<dbReference type="EMBL" id="CP030050">
    <property type="protein sequence ID" value="QOZ67706.1"/>
    <property type="molecule type" value="Genomic_DNA"/>
</dbReference>
<feature type="transmembrane region" description="Helical" evidence="1">
    <location>
        <begin position="80"/>
        <end position="98"/>
    </location>
</feature>
<reference evidence="2 3" key="1">
    <citation type="submission" date="2018-06" db="EMBL/GenBank/DDBJ databases">
        <title>Comparative genomics of Bradyrhizobium nodulating Arachidis hypogaea.</title>
        <authorList>
            <person name="Li Y."/>
        </authorList>
    </citation>
    <scope>NUCLEOTIDE SEQUENCE [LARGE SCALE GENOMIC DNA]</scope>
    <source>
        <strain evidence="2 3">CCBAU 051107</strain>
    </source>
</reference>
<dbReference type="InterPro" id="IPR005325">
    <property type="entry name" value="DUF308_memb"/>
</dbReference>
<dbReference type="PANTHER" id="PTHR34989:SF1">
    <property type="entry name" value="PROTEIN HDED"/>
    <property type="match status" value="1"/>
</dbReference>
<keyword evidence="1" id="KW-1133">Transmembrane helix</keyword>
<dbReference type="Pfam" id="PF03729">
    <property type="entry name" value="DUF308"/>
    <property type="match status" value="1"/>
</dbReference>
<dbReference type="GO" id="GO:0005886">
    <property type="term" value="C:plasma membrane"/>
    <property type="evidence" value="ECO:0007669"/>
    <property type="project" value="TreeGrafter"/>
</dbReference>
<evidence type="ECO:0000313" key="3">
    <source>
        <dbReference type="Proteomes" id="UP000594015"/>
    </source>
</evidence>
<protein>
    <submittedName>
        <fullName evidence="2">HdeD family acid-resistance protein</fullName>
    </submittedName>
</protein>
<gene>
    <name evidence="2" type="ORF">WN72_16325</name>
</gene>
<organism evidence="2 3">
    <name type="scientific">Bradyrhizobium arachidis</name>
    <dbReference type="NCBI Taxonomy" id="858423"/>
    <lineage>
        <taxon>Bacteria</taxon>
        <taxon>Pseudomonadati</taxon>
        <taxon>Pseudomonadota</taxon>
        <taxon>Alphaproteobacteria</taxon>
        <taxon>Hyphomicrobiales</taxon>
        <taxon>Nitrobacteraceae</taxon>
        <taxon>Bradyrhizobium</taxon>
    </lineage>
</organism>
<evidence type="ECO:0000313" key="2">
    <source>
        <dbReference type="EMBL" id="QOZ67706.1"/>
    </source>
</evidence>
<dbReference type="RefSeq" id="WP_027558674.1">
    <property type="nucleotide sequence ID" value="NZ_AXAD01000002.1"/>
</dbReference>
<dbReference type="PANTHER" id="PTHR34989">
    <property type="entry name" value="PROTEIN HDED"/>
    <property type="match status" value="1"/>
</dbReference>
<dbReference type="InterPro" id="IPR052712">
    <property type="entry name" value="Acid_resist_chaperone_HdeD"/>
</dbReference>
<feature type="transmembrane region" description="Helical" evidence="1">
    <location>
        <begin position="138"/>
        <end position="157"/>
    </location>
</feature>
<feature type="transmembrane region" description="Helical" evidence="1">
    <location>
        <begin position="104"/>
        <end position="126"/>
    </location>
</feature>
<keyword evidence="1" id="KW-0812">Transmembrane</keyword>
<dbReference type="KEGG" id="barh:WN72_16325"/>
<proteinExistence type="predicted"/>
<name>A0AAE7THC2_9BRAD</name>
<feature type="transmembrane region" description="Helical" evidence="1">
    <location>
        <begin position="24"/>
        <end position="42"/>
    </location>
</feature>